<dbReference type="PANTHER" id="PTHR40060:SF1">
    <property type="entry name" value="UPF0316 PROTEIN YEBE"/>
    <property type="match status" value="1"/>
</dbReference>
<evidence type="ECO:0000256" key="1">
    <source>
        <dbReference type="ARBA" id="ARBA00004651"/>
    </source>
</evidence>
<comment type="caution">
    <text evidence="9">The sequence shown here is derived from an EMBL/GenBank/DDBJ whole genome shotgun (WGS) entry which is preliminary data.</text>
</comment>
<gene>
    <name evidence="9" type="ORF">FCL54_12625</name>
</gene>
<keyword evidence="5 6" id="KW-0472">Membrane</keyword>
<evidence type="ECO:0000256" key="4">
    <source>
        <dbReference type="ARBA" id="ARBA00022989"/>
    </source>
</evidence>
<feature type="domain" description="DUF2179" evidence="7">
    <location>
        <begin position="109"/>
        <end position="161"/>
    </location>
</feature>
<comment type="subcellular location">
    <subcellularLocation>
        <location evidence="1 6">Cell membrane</location>
        <topology evidence="1 6">Multi-pass membrane protein</topology>
    </subcellularLocation>
</comment>
<dbReference type="AlphaFoldDB" id="A0A5R9F386"/>
<dbReference type="RefSeq" id="WP_138126977.1">
    <property type="nucleotide sequence ID" value="NZ_SWLG01000008.1"/>
</dbReference>
<evidence type="ECO:0000259" key="7">
    <source>
        <dbReference type="Pfam" id="PF10035"/>
    </source>
</evidence>
<feature type="transmembrane region" description="Helical" evidence="6">
    <location>
        <begin position="6"/>
        <end position="26"/>
    </location>
</feature>
<proteinExistence type="inferred from homology"/>
<evidence type="ECO:0000256" key="3">
    <source>
        <dbReference type="ARBA" id="ARBA00022692"/>
    </source>
</evidence>
<evidence type="ECO:0000259" key="8">
    <source>
        <dbReference type="Pfam" id="PF18955"/>
    </source>
</evidence>
<name>A0A5R9F386_9BACL</name>
<dbReference type="OrthoDB" id="48231at2"/>
<keyword evidence="10" id="KW-1185">Reference proteome</keyword>
<dbReference type="GO" id="GO:0005886">
    <property type="term" value="C:plasma membrane"/>
    <property type="evidence" value="ECO:0007669"/>
    <property type="project" value="UniProtKB-SubCell"/>
</dbReference>
<feature type="transmembrane region" description="Helical" evidence="6">
    <location>
        <begin position="58"/>
        <end position="78"/>
    </location>
</feature>
<dbReference type="EMBL" id="SWLG01000008">
    <property type="protein sequence ID" value="TLS36796.1"/>
    <property type="molecule type" value="Genomic_DNA"/>
</dbReference>
<evidence type="ECO:0000256" key="2">
    <source>
        <dbReference type="ARBA" id="ARBA00022475"/>
    </source>
</evidence>
<feature type="transmembrane region" description="Helical" evidence="6">
    <location>
        <begin position="33"/>
        <end position="52"/>
    </location>
</feature>
<evidence type="ECO:0000256" key="6">
    <source>
        <dbReference type="HAMAP-Rule" id="MF_01515"/>
    </source>
</evidence>
<evidence type="ECO:0000256" key="5">
    <source>
        <dbReference type="ARBA" id="ARBA00023136"/>
    </source>
</evidence>
<protein>
    <recommendedName>
        <fullName evidence="6">UPF0316 protein FCL54_12625</fullName>
    </recommendedName>
</protein>
<dbReference type="InterPro" id="IPR022930">
    <property type="entry name" value="UPF0316"/>
</dbReference>
<dbReference type="HAMAP" id="MF_01515">
    <property type="entry name" value="UPF0316"/>
    <property type="match status" value="1"/>
</dbReference>
<feature type="domain" description="DUF5698" evidence="8">
    <location>
        <begin position="19"/>
        <end position="75"/>
    </location>
</feature>
<dbReference type="PANTHER" id="PTHR40060">
    <property type="entry name" value="UPF0316 PROTEIN YEBE"/>
    <property type="match status" value="1"/>
</dbReference>
<comment type="similarity">
    <text evidence="6">Belongs to the UPF0316 family.</text>
</comment>
<dbReference type="CDD" id="cd16381">
    <property type="entry name" value="YitT_C_like_1"/>
    <property type="match status" value="1"/>
</dbReference>
<sequence length="186" mass="20993">MLDVLLIFLVQIIFVPILTLRTVFMVKNENKKASVVGALEAVVYIFGVSLVLTGEQSIAAMIAYSLGFGIGIYIGGIIETKLAIGYTAYNVNLPSKNQELLDRLRNDGYGVTNYTGEGRDGYRYKMEILTKRSRERELELIIEMYEPKAFIISYEPRKFKGGFLVKSMKKRLKKKQQQEQSSATSA</sequence>
<organism evidence="9 10">
    <name type="scientific">Exobacillus caeni</name>
    <dbReference type="NCBI Taxonomy" id="2574798"/>
    <lineage>
        <taxon>Bacteria</taxon>
        <taxon>Bacillati</taxon>
        <taxon>Bacillota</taxon>
        <taxon>Bacilli</taxon>
        <taxon>Bacillales</taxon>
        <taxon>Guptibacillaceae</taxon>
        <taxon>Exobacillus</taxon>
    </lineage>
</organism>
<evidence type="ECO:0000313" key="10">
    <source>
        <dbReference type="Proteomes" id="UP000308230"/>
    </source>
</evidence>
<dbReference type="InterPro" id="IPR044035">
    <property type="entry name" value="DUF5698"/>
</dbReference>
<evidence type="ECO:0000313" key="9">
    <source>
        <dbReference type="EMBL" id="TLS36796.1"/>
    </source>
</evidence>
<dbReference type="Proteomes" id="UP000308230">
    <property type="component" value="Unassembled WGS sequence"/>
</dbReference>
<accession>A0A5R9F386</accession>
<dbReference type="InterPro" id="IPR019264">
    <property type="entry name" value="DUF2179"/>
</dbReference>
<dbReference type="Pfam" id="PF10035">
    <property type="entry name" value="DUF2179"/>
    <property type="match status" value="1"/>
</dbReference>
<reference evidence="9 10" key="1">
    <citation type="submission" date="2019-04" db="EMBL/GenBank/DDBJ databases">
        <title>Bacillus caeni sp. nov., a bacterium isolated from mangrove sediment.</title>
        <authorList>
            <person name="Huang H."/>
            <person name="Mo K."/>
            <person name="Hu Y."/>
        </authorList>
    </citation>
    <scope>NUCLEOTIDE SEQUENCE [LARGE SCALE GENOMIC DNA]</scope>
    <source>
        <strain evidence="9 10">HB172195</strain>
    </source>
</reference>
<dbReference type="Pfam" id="PF18955">
    <property type="entry name" value="DUF5698"/>
    <property type="match status" value="1"/>
</dbReference>
<keyword evidence="2 6" id="KW-1003">Cell membrane</keyword>
<keyword evidence="4 6" id="KW-1133">Transmembrane helix</keyword>
<dbReference type="NCBIfam" id="NF003194">
    <property type="entry name" value="PRK04164.1-5"/>
    <property type="match status" value="1"/>
</dbReference>
<keyword evidence="3 6" id="KW-0812">Transmembrane</keyword>